<name>A0AAD7S6N6_9TELE</name>
<organism evidence="2 3">
    <name type="scientific">Aldrovandia affinis</name>
    <dbReference type="NCBI Taxonomy" id="143900"/>
    <lineage>
        <taxon>Eukaryota</taxon>
        <taxon>Metazoa</taxon>
        <taxon>Chordata</taxon>
        <taxon>Craniata</taxon>
        <taxon>Vertebrata</taxon>
        <taxon>Euteleostomi</taxon>
        <taxon>Actinopterygii</taxon>
        <taxon>Neopterygii</taxon>
        <taxon>Teleostei</taxon>
        <taxon>Notacanthiformes</taxon>
        <taxon>Halosauridae</taxon>
        <taxon>Aldrovandia</taxon>
    </lineage>
</organism>
<dbReference type="Proteomes" id="UP001221898">
    <property type="component" value="Unassembled WGS sequence"/>
</dbReference>
<dbReference type="AlphaFoldDB" id="A0AAD7S6N6"/>
<evidence type="ECO:0000313" key="3">
    <source>
        <dbReference type="Proteomes" id="UP001221898"/>
    </source>
</evidence>
<keyword evidence="3" id="KW-1185">Reference proteome</keyword>
<feature type="compositionally biased region" description="Polar residues" evidence="1">
    <location>
        <begin position="60"/>
        <end position="74"/>
    </location>
</feature>
<evidence type="ECO:0000256" key="1">
    <source>
        <dbReference type="SAM" id="MobiDB-lite"/>
    </source>
</evidence>
<proteinExistence type="predicted"/>
<gene>
    <name evidence="2" type="ORF">AAFF_G00012320</name>
</gene>
<feature type="compositionally biased region" description="Basic and acidic residues" evidence="1">
    <location>
        <begin position="76"/>
        <end position="85"/>
    </location>
</feature>
<dbReference type="EMBL" id="JAINUG010000102">
    <property type="protein sequence ID" value="KAJ8396909.1"/>
    <property type="molecule type" value="Genomic_DNA"/>
</dbReference>
<reference evidence="2" key="1">
    <citation type="journal article" date="2023" name="Science">
        <title>Genome structures resolve the early diversification of teleost fishes.</title>
        <authorList>
            <person name="Parey E."/>
            <person name="Louis A."/>
            <person name="Montfort J."/>
            <person name="Bouchez O."/>
            <person name="Roques C."/>
            <person name="Iampietro C."/>
            <person name="Lluch J."/>
            <person name="Castinel A."/>
            <person name="Donnadieu C."/>
            <person name="Desvignes T."/>
            <person name="Floi Bucao C."/>
            <person name="Jouanno E."/>
            <person name="Wen M."/>
            <person name="Mejri S."/>
            <person name="Dirks R."/>
            <person name="Jansen H."/>
            <person name="Henkel C."/>
            <person name="Chen W.J."/>
            <person name="Zahm M."/>
            <person name="Cabau C."/>
            <person name="Klopp C."/>
            <person name="Thompson A.W."/>
            <person name="Robinson-Rechavi M."/>
            <person name="Braasch I."/>
            <person name="Lecointre G."/>
            <person name="Bobe J."/>
            <person name="Postlethwait J.H."/>
            <person name="Berthelot C."/>
            <person name="Roest Crollius H."/>
            <person name="Guiguen Y."/>
        </authorList>
    </citation>
    <scope>NUCLEOTIDE SEQUENCE</scope>
    <source>
        <strain evidence="2">NC1722</strain>
    </source>
</reference>
<evidence type="ECO:0000313" key="2">
    <source>
        <dbReference type="EMBL" id="KAJ8396909.1"/>
    </source>
</evidence>
<feature type="region of interest" description="Disordered" evidence="1">
    <location>
        <begin position="60"/>
        <end position="85"/>
    </location>
</feature>
<accession>A0AAD7S6N6</accession>
<protein>
    <submittedName>
        <fullName evidence="2">Uncharacterized protein</fullName>
    </submittedName>
</protein>
<comment type="caution">
    <text evidence="2">The sequence shown here is derived from an EMBL/GenBank/DDBJ whole genome shotgun (WGS) entry which is preliminary data.</text>
</comment>
<sequence>MLYGLLPARSDKMTTVMALAAAERSTRALEEDAASRREFRAHLEEVITLKPRYSTLDQVNSYPSSKATSMQALTAHSREDRKRKE</sequence>